<dbReference type="Proteomes" id="UP001139971">
    <property type="component" value="Unassembled WGS sequence"/>
</dbReference>
<name>A0A9X3YJ97_9GAMM</name>
<evidence type="ECO:0000313" key="2">
    <source>
        <dbReference type="EMBL" id="MDC8011888.1"/>
    </source>
</evidence>
<dbReference type="RefSeq" id="WP_263543157.1">
    <property type="nucleotide sequence ID" value="NZ_JAOVZO020000003.1"/>
</dbReference>
<evidence type="ECO:0000256" key="1">
    <source>
        <dbReference type="SAM" id="Phobius"/>
    </source>
</evidence>
<evidence type="ECO:0000313" key="3">
    <source>
        <dbReference type="Proteomes" id="UP001139971"/>
    </source>
</evidence>
<proteinExistence type="predicted"/>
<reference evidence="2" key="1">
    <citation type="submission" date="2023-02" db="EMBL/GenBank/DDBJ databases">
        <title>Tahibacter soli sp. nov. isolated from soil.</title>
        <authorList>
            <person name="Baek J.H."/>
            <person name="Lee J.K."/>
            <person name="Choi D.G."/>
            <person name="Jeon C.O."/>
        </authorList>
    </citation>
    <scope>NUCLEOTIDE SEQUENCE</scope>
    <source>
        <strain evidence="2">BL</strain>
    </source>
</reference>
<feature type="transmembrane region" description="Helical" evidence="1">
    <location>
        <begin position="64"/>
        <end position="85"/>
    </location>
</feature>
<keyword evidence="1" id="KW-0812">Transmembrane</keyword>
<dbReference type="EMBL" id="JAOVZO020000003">
    <property type="protein sequence ID" value="MDC8011888.1"/>
    <property type="molecule type" value="Genomic_DNA"/>
</dbReference>
<keyword evidence="1" id="KW-1133">Transmembrane helix</keyword>
<dbReference type="PANTHER" id="PTHR31876">
    <property type="entry name" value="COV-LIKE PROTEIN 1"/>
    <property type="match status" value="1"/>
</dbReference>
<gene>
    <name evidence="2" type="ORF">OD750_004935</name>
</gene>
<keyword evidence="1" id="KW-0472">Membrane</keyword>
<accession>A0A9X3YJ97</accession>
<dbReference type="InterPro" id="IPR007462">
    <property type="entry name" value="COV1-like"/>
</dbReference>
<protein>
    <submittedName>
        <fullName evidence="2">DUF502 domain-containing protein</fullName>
    </submittedName>
</protein>
<keyword evidence="3" id="KW-1185">Reference proteome</keyword>
<organism evidence="2 3">
    <name type="scientific">Tahibacter soli</name>
    <dbReference type="NCBI Taxonomy" id="2983605"/>
    <lineage>
        <taxon>Bacteria</taxon>
        <taxon>Pseudomonadati</taxon>
        <taxon>Pseudomonadota</taxon>
        <taxon>Gammaproteobacteria</taxon>
        <taxon>Lysobacterales</taxon>
        <taxon>Rhodanobacteraceae</taxon>
        <taxon>Tahibacter</taxon>
    </lineage>
</organism>
<dbReference type="Pfam" id="PF04367">
    <property type="entry name" value="DUF502"/>
    <property type="match status" value="1"/>
</dbReference>
<dbReference type="PANTHER" id="PTHR31876:SF26">
    <property type="entry name" value="PROTEIN LIKE COV 2"/>
    <property type="match status" value="1"/>
</dbReference>
<feature type="transmembrane region" description="Helical" evidence="1">
    <location>
        <begin position="6"/>
        <end position="29"/>
    </location>
</feature>
<dbReference type="AlphaFoldDB" id="A0A9X3YJ97"/>
<comment type="caution">
    <text evidence="2">The sequence shown here is derived from an EMBL/GenBank/DDBJ whole genome shotgun (WGS) entry which is preliminary data.</text>
</comment>
<sequence>MRPLYLQRYLITGILTIVPLWITFLVFRFVVSLLSEFGTPIIKPMLLGLGAIFPRAAAVFDSPWVISIIGFVATIVTLYVVGLVANRVIGQRLLAAFDRMMERIPLVHSVYGGTKKLMAMLQNKPNGTQRVVLIDFPSPELKTIGFVTRVFADADGREMAAVYVPTTPNPTGGYLEIVPLAKLTATDWSVDQAMAFVLSVGAVAPETPLPGIDGDAAKP</sequence>